<name>G0NXE1_CAEBE</name>
<dbReference type="HOGENOM" id="CLU_1327411_0_0_1"/>
<dbReference type="EMBL" id="GL379971">
    <property type="protein sequence ID" value="EGT39525.1"/>
    <property type="molecule type" value="Genomic_DNA"/>
</dbReference>
<protein>
    <submittedName>
        <fullName evidence="2">Uncharacterized protein</fullName>
    </submittedName>
</protein>
<keyword evidence="3" id="KW-1185">Reference proteome</keyword>
<feature type="compositionally biased region" description="Basic and acidic residues" evidence="1">
    <location>
        <begin position="153"/>
        <end position="165"/>
    </location>
</feature>
<evidence type="ECO:0000313" key="3">
    <source>
        <dbReference type="Proteomes" id="UP000008068"/>
    </source>
</evidence>
<dbReference type="InParanoid" id="G0NXE1"/>
<proteinExistence type="predicted"/>
<feature type="region of interest" description="Disordered" evidence="1">
    <location>
        <begin position="153"/>
        <end position="182"/>
    </location>
</feature>
<gene>
    <name evidence="2" type="ORF">CAEBREN_18372</name>
</gene>
<reference evidence="3" key="1">
    <citation type="submission" date="2011-07" db="EMBL/GenBank/DDBJ databases">
        <authorList>
            <consortium name="Caenorhabditis brenneri Sequencing and Analysis Consortium"/>
            <person name="Wilson R.K."/>
        </authorList>
    </citation>
    <scope>NUCLEOTIDE SEQUENCE [LARGE SCALE GENOMIC DNA]</scope>
    <source>
        <strain evidence="3">PB2801</strain>
    </source>
</reference>
<accession>G0NXE1</accession>
<evidence type="ECO:0000256" key="1">
    <source>
        <dbReference type="SAM" id="MobiDB-lite"/>
    </source>
</evidence>
<dbReference type="AlphaFoldDB" id="G0NXE1"/>
<dbReference type="Proteomes" id="UP000008068">
    <property type="component" value="Unassembled WGS sequence"/>
</dbReference>
<evidence type="ECO:0000313" key="2">
    <source>
        <dbReference type="EMBL" id="EGT39525.1"/>
    </source>
</evidence>
<sequence length="207" mass="24103">MATTRSHSQQLPVDGTNDSTNVECKTCGKINLEGGINPPRMNISKYVCTTCKRQQWTTSDSERMWKYNEITVDGFIGKEEKATWFNNMKKEIGGPYSDSTFKRHFKKEMMDYVSDGTKDLKKRIKYATWLRISCPLEVVNEFKRHGDVALREERFSHSSKMEAHQNQKGRRTSTHEESKSGYFTNTRCNNNLRLEIVKDLEILPIFE</sequence>
<organism evidence="3">
    <name type="scientific">Caenorhabditis brenneri</name>
    <name type="common">Nematode worm</name>
    <dbReference type="NCBI Taxonomy" id="135651"/>
    <lineage>
        <taxon>Eukaryota</taxon>
        <taxon>Metazoa</taxon>
        <taxon>Ecdysozoa</taxon>
        <taxon>Nematoda</taxon>
        <taxon>Chromadorea</taxon>
        <taxon>Rhabditida</taxon>
        <taxon>Rhabditina</taxon>
        <taxon>Rhabditomorpha</taxon>
        <taxon>Rhabditoidea</taxon>
        <taxon>Rhabditidae</taxon>
        <taxon>Peloderinae</taxon>
        <taxon>Caenorhabditis</taxon>
    </lineage>
</organism>